<evidence type="ECO:0000313" key="1">
    <source>
        <dbReference type="Proteomes" id="UP000887579"/>
    </source>
</evidence>
<organism evidence="1 2">
    <name type="scientific">Panagrolaimus sp. ES5</name>
    <dbReference type="NCBI Taxonomy" id="591445"/>
    <lineage>
        <taxon>Eukaryota</taxon>
        <taxon>Metazoa</taxon>
        <taxon>Ecdysozoa</taxon>
        <taxon>Nematoda</taxon>
        <taxon>Chromadorea</taxon>
        <taxon>Rhabditida</taxon>
        <taxon>Tylenchina</taxon>
        <taxon>Panagrolaimomorpha</taxon>
        <taxon>Panagrolaimoidea</taxon>
        <taxon>Panagrolaimidae</taxon>
        <taxon>Panagrolaimus</taxon>
    </lineage>
</organism>
<proteinExistence type="predicted"/>
<sequence length="164" mass="18273">KSSGKYDLPPSQSCKASDSEIDSVKSFKLETPCAIEILMGRFVILESSYFSTIKRHCFEQELEASLPLLAAVERFMGISAGRNLFNSTTRMFYCTNEDMDTETMLEMNAKEHGILTMGQLASPRGNINLVIDYTGKLVKSKRQPFTISAVNAAAETTKKNHFVN</sequence>
<dbReference type="WBParaSite" id="ES5_v2.g30511.t1">
    <property type="protein sequence ID" value="ES5_v2.g30511.t1"/>
    <property type="gene ID" value="ES5_v2.g30511"/>
</dbReference>
<reference evidence="2" key="1">
    <citation type="submission" date="2022-11" db="UniProtKB">
        <authorList>
            <consortium name="WormBaseParasite"/>
        </authorList>
    </citation>
    <scope>IDENTIFICATION</scope>
</reference>
<accession>A0AC34GLG4</accession>
<name>A0AC34GLG4_9BILA</name>
<evidence type="ECO:0000313" key="2">
    <source>
        <dbReference type="WBParaSite" id="ES5_v2.g30511.t1"/>
    </source>
</evidence>
<protein>
    <submittedName>
        <fullName evidence="2">Uncharacterized protein</fullName>
    </submittedName>
</protein>
<dbReference type="Proteomes" id="UP000887579">
    <property type="component" value="Unplaced"/>
</dbReference>